<gene>
    <name evidence="1" type="ORF">E2986_11691</name>
</gene>
<evidence type="ECO:0000313" key="1">
    <source>
        <dbReference type="EMBL" id="KAF3422170.1"/>
    </source>
</evidence>
<comment type="caution">
    <text evidence="1">The sequence shown here is derived from an EMBL/GenBank/DDBJ whole genome shotgun (WGS) entry which is preliminary data.</text>
</comment>
<dbReference type="EMBL" id="WNWW01000759">
    <property type="protein sequence ID" value="KAF3422170.1"/>
    <property type="molecule type" value="Genomic_DNA"/>
</dbReference>
<evidence type="ECO:0000313" key="2">
    <source>
        <dbReference type="Proteomes" id="UP000655588"/>
    </source>
</evidence>
<accession>A0A833VQ60</accession>
<sequence>MKEKEVSAERSSVRYSGSASVSVLRVSTVWNRAGNGQRAVVHSKPRFTVECVTRVHELREEQFRKKKPKITHRQDAITKARLPRNTSPLTARLAPHASLVFRIAWNTA</sequence>
<keyword evidence="2" id="KW-1185">Reference proteome</keyword>
<name>A0A833VQ60_9HYME</name>
<dbReference type="Proteomes" id="UP000655588">
    <property type="component" value="Unassembled WGS sequence"/>
</dbReference>
<reference evidence="1" key="1">
    <citation type="submission" date="2019-11" db="EMBL/GenBank/DDBJ databases">
        <title>The nuclear and mitochondrial genomes of Frieseomelitta varia - a highly eusocial stingless bee (Meliponini) with a permanently sterile worker caste.</title>
        <authorList>
            <person name="Freitas F.C.P."/>
            <person name="Lourenco A.P."/>
            <person name="Nunes F.M.F."/>
            <person name="Paschoal A.R."/>
            <person name="Abreu F.C.P."/>
            <person name="Barbin F.O."/>
            <person name="Bataglia L."/>
            <person name="Cardoso-Junior C.A.M."/>
            <person name="Cervoni M.S."/>
            <person name="Silva S.R."/>
            <person name="Dalarmi F."/>
            <person name="Del Lama M.A."/>
            <person name="Depintor T.S."/>
            <person name="Ferreira K.M."/>
            <person name="Goria P.S."/>
            <person name="Jaskot M.C."/>
            <person name="Lago D.C."/>
            <person name="Luna-Lucena D."/>
            <person name="Moda L.M."/>
            <person name="Nascimento L."/>
            <person name="Pedrino M."/>
            <person name="Rabico F.O."/>
            <person name="Sanches F.C."/>
            <person name="Santos D.E."/>
            <person name="Santos C.G."/>
            <person name="Vieira J."/>
            <person name="Lopes T.F."/>
            <person name="Barchuk A.R."/>
            <person name="Hartfelder K."/>
            <person name="Simoes Z.L.P."/>
            <person name="Bitondi M.M.G."/>
            <person name="Pinheiro D.G."/>
        </authorList>
    </citation>
    <scope>NUCLEOTIDE SEQUENCE</scope>
    <source>
        <strain evidence="1">USP_RPSP 00005682</strain>
        <tissue evidence="1">Whole individual</tissue>
    </source>
</reference>
<proteinExistence type="predicted"/>
<organism evidence="1 2">
    <name type="scientific">Frieseomelitta varia</name>
    <dbReference type="NCBI Taxonomy" id="561572"/>
    <lineage>
        <taxon>Eukaryota</taxon>
        <taxon>Metazoa</taxon>
        <taxon>Ecdysozoa</taxon>
        <taxon>Arthropoda</taxon>
        <taxon>Hexapoda</taxon>
        <taxon>Insecta</taxon>
        <taxon>Pterygota</taxon>
        <taxon>Neoptera</taxon>
        <taxon>Endopterygota</taxon>
        <taxon>Hymenoptera</taxon>
        <taxon>Apocrita</taxon>
        <taxon>Aculeata</taxon>
        <taxon>Apoidea</taxon>
        <taxon>Anthophila</taxon>
        <taxon>Apidae</taxon>
        <taxon>Frieseomelitta</taxon>
    </lineage>
</organism>
<protein>
    <submittedName>
        <fullName evidence="1">Uncharacterized protein</fullName>
    </submittedName>
</protein>
<dbReference type="AlphaFoldDB" id="A0A833VQ60"/>